<protein>
    <submittedName>
        <fullName evidence="1">Uncharacterized protein</fullName>
    </submittedName>
</protein>
<dbReference type="AlphaFoldDB" id="A0AAV7WNP0"/>
<gene>
    <name evidence="1" type="ORF">NDU88_001899</name>
</gene>
<organism evidence="1 2">
    <name type="scientific">Pleurodeles waltl</name>
    <name type="common">Iberian ribbed newt</name>
    <dbReference type="NCBI Taxonomy" id="8319"/>
    <lineage>
        <taxon>Eukaryota</taxon>
        <taxon>Metazoa</taxon>
        <taxon>Chordata</taxon>
        <taxon>Craniata</taxon>
        <taxon>Vertebrata</taxon>
        <taxon>Euteleostomi</taxon>
        <taxon>Amphibia</taxon>
        <taxon>Batrachia</taxon>
        <taxon>Caudata</taxon>
        <taxon>Salamandroidea</taxon>
        <taxon>Salamandridae</taxon>
        <taxon>Pleurodelinae</taxon>
        <taxon>Pleurodeles</taxon>
    </lineage>
</organism>
<reference evidence="1" key="1">
    <citation type="journal article" date="2022" name="bioRxiv">
        <title>Sequencing and chromosome-scale assembly of the giantPleurodeles waltlgenome.</title>
        <authorList>
            <person name="Brown T."/>
            <person name="Elewa A."/>
            <person name="Iarovenko S."/>
            <person name="Subramanian E."/>
            <person name="Araus A.J."/>
            <person name="Petzold A."/>
            <person name="Susuki M."/>
            <person name="Suzuki K.-i.T."/>
            <person name="Hayashi T."/>
            <person name="Toyoda A."/>
            <person name="Oliveira C."/>
            <person name="Osipova E."/>
            <person name="Leigh N.D."/>
            <person name="Simon A."/>
            <person name="Yun M.H."/>
        </authorList>
    </citation>
    <scope>NUCLEOTIDE SEQUENCE</scope>
    <source>
        <strain evidence="1">20211129_DDA</strain>
        <tissue evidence="1">Liver</tissue>
    </source>
</reference>
<evidence type="ECO:0000313" key="1">
    <source>
        <dbReference type="EMBL" id="KAJ1214276.1"/>
    </source>
</evidence>
<proteinExistence type="predicted"/>
<sequence length="182" mass="20151">MATGKPGDKSSYKPAKQFLFSEALHHYRPLAPSRDAQLTNLFTVTDTPEHGTTMDCILQEITAVGWRLEEMDSTISALAAEIKSIRLDITGFHSRVSDLEQRVVAVEDHLSTVPDRDQEILFLPSKLVDLGVRSRRDNIRFFGFPVHVEGTDVQAFLKETFPTLTGISFGVPEGASFGSKEG</sequence>
<comment type="caution">
    <text evidence="1">The sequence shown here is derived from an EMBL/GenBank/DDBJ whole genome shotgun (WGS) entry which is preliminary data.</text>
</comment>
<evidence type="ECO:0000313" key="2">
    <source>
        <dbReference type="Proteomes" id="UP001066276"/>
    </source>
</evidence>
<keyword evidence="2" id="KW-1185">Reference proteome</keyword>
<dbReference type="EMBL" id="JANPWB010000001">
    <property type="protein sequence ID" value="KAJ1214276.1"/>
    <property type="molecule type" value="Genomic_DNA"/>
</dbReference>
<accession>A0AAV7WNP0</accession>
<dbReference type="Gene3D" id="1.20.5.340">
    <property type="match status" value="1"/>
</dbReference>
<name>A0AAV7WNP0_PLEWA</name>
<dbReference type="Proteomes" id="UP001066276">
    <property type="component" value="Chromosome 1_1"/>
</dbReference>